<evidence type="ECO:0000256" key="4">
    <source>
        <dbReference type="ARBA" id="ARBA00023136"/>
    </source>
</evidence>
<comment type="similarity">
    <text evidence="2">Belongs to the SusD family.</text>
</comment>
<organism evidence="8 9">
    <name type="scientific">Candidatus Pseudobacter hemicellulosilyticus</name>
    <dbReference type="NCBI Taxonomy" id="3121375"/>
    <lineage>
        <taxon>Bacteria</taxon>
        <taxon>Pseudomonadati</taxon>
        <taxon>Bacteroidota</taxon>
        <taxon>Chitinophagia</taxon>
        <taxon>Chitinophagales</taxon>
        <taxon>Chitinophagaceae</taxon>
        <taxon>Pseudobacter</taxon>
    </lineage>
</organism>
<protein>
    <submittedName>
        <fullName evidence="8">RagB/SusD family nutrient uptake outer membrane protein</fullName>
    </submittedName>
</protein>
<dbReference type="InterPro" id="IPR012944">
    <property type="entry name" value="SusD_RagB_dom"/>
</dbReference>
<dbReference type="AlphaFoldDB" id="A0AAJ5WXC5"/>
<sequence length="480" mass="53363">MNTRILINRFSGWLLAGILAMLLPGCEKLLDVDMPPDNLDRQQVFANDATATAAVLGIYSSSASRLSATGNFDLATGGMTIYPGLSADELQYSGTIAAMTEFEANGLQAENTHLGTSLWNRGYSNIYAVNSCIESLMGSQSLTPSVKDQLLGECHFLRAYFYFYLVNLYGNVPLIATTDYAVNESKPRTPATEIYAFMQQELETARDLLTPDYPQGRRTRINRYAALSLLARVYLYRQNWEKAAEAAAAVIASGQYRLEPDHNNVFLAQSRESLWELANTSTASIVTAEGYTFLAAATPSYYLRGTLQTAFEPDDLRGQKWILKTTVGGVDYAIPYKYKQTTVANAAAKTENYVMIRYAEQFLIQAEASAQLNLPVAALASLDSLRARSGLPLLSTNGQQPDKPELLQLVEQERRLELFCEWGHRWLDLKRTAGFQNPAITRADELLPTVKTGWIPSDKLYPIPQSQINSNPFLVQNDDY</sequence>
<feature type="domain" description="SusD-like N-terminal" evidence="7">
    <location>
        <begin position="115"/>
        <end position="235"/>
    </location>
</feature>
<dbReference type="Pfam" id="PF14322">
    <property type="entry name" value="SusD-like_3"/>
    <property type="match status" value="1"/>
</dbReference>
<dbReference type="CDD" id="cd08977">
    <property type="entry name" value="SusD"/>
    <property type="match status" value="1"/>
</dbReference>
<dbReference type="InterPro" id="IPR033985">
    <property type="entry name" value="SusD-like_N"/>
</dbReference>
<comment type="subcellular location">
    <subcellularLocation>
        <location evidence="1">Cell outer membrane</location>
    </subcellularLocation>
</comment>
<evidence type="ECO:0000256" key="5">
    <source>
        <dbReference type="ARBA" id="ARBA00023237"/>
    </source>
</evidence>
<dbReference type="Proteomes" id="UP001220610">
    <property type="component" value="Chromosome"/>
</dbReference>
<evidence type="ECO:0000256" key="2">
    <source>
        <dbReference type="ARBA" id="ARBA00006275"/>
    </source>
</evidence>
<name>A0AAJ5WXC5_9BACT</name>
<evidence type="ECO:0000259" key="7">
    <source>
        <dbReference type="Pfam" id="PF14322"/>
    </source>
</evidence>
<proteinExistence type="inferred from homology"/>
<dbReference type="GO" id="GO:0009279">
    <property type="term" value="C:cell outer membrane"/>
    <property type="evidence" value="ECO:0007669"/>
    <property type="project" value="UniProtKB-SubCell"/>
</dbReference>
<dbReference type="Pfam" id="PF07980">
    <property type="entry name" value="SusD_RagB"/>
    <property type="match status" value="1"/>
</dbReference>
<reference evidence="8" key="1">
    <citation type="submission" date="2023-03" db="EMBL/GenBank/DDBJ databases">
        <title>Andean soil-derived lignocellulolytic bacterial consortium as a source of novel taxa and putative plastic-active enzymes.</title>
        <authorList>
            <person name="Diaz-Garcia L."/>
            <person name="Chuvochina M."/>
            <person name="Feuerriegel G."/>
            <person name="Bunk B."/>
            <person name="Sproer C."/>
            <person name="Streit W.R."/>
            <person name="Rodriguez L.M."/>
            <person name="Overmann J."/>
            <person name="Jimenez D.J."/>
        </authorList>
    </citation>
    <scope>NUCLEOTIDE SEQUENCE</scope>
    <source>
        <strain evidence="8">MAG 7</strain>
    </source>
</reference>
<feature type="domain" description="RagB/SusD" evidence="6">
    <location>
        <begin position="340"/>
        <end position="480"/>
    </location>
</feature>
<dbReference type="SUPFAM" id="SSF48452">
    <property type="entry name" value="TPR-like"/>
    <property type="match status" value="1"/>
</dbReference>
<keyword evidence="3" id="KW-0732">Signal</keyword>
<keyword evidence="5" id="KW-0998">Cell outer membrane</keyword>
<gene>
    <name evidence="8" type="ORF">P0Y53_00980</name>
</gene>
<dbReference type="Gene3D" id="1.25.40.390">
    <property type="match status" value="1"/>
</dbReference>
<evidence type="ECO:0000313" key="9">
    <source>
        <dbReference type="Proteomes" id="UP001220610"/>
    </source>
</evidence>
<accession>A0AAJ5WXC5</accession>
<dbReference type="InterPro" id="IPR011990">
    <property type="entry name" value="TPR-like_helical_dom_sf"/>
</dbReference>
<keyword evidence="4" id="KW-0472">Membrane</keyword>
<evidence type="ECO:0000256" key="1">
    <source>
        <dbReference type="ARBA" id="ARBA00004442"/>
    </source>
</evidence>
<evidence type="ECO:0000259" key="6">
    <source>
        <dbReference type="Pfam" id="PF07980"/>
    </source>
</evidence>
<dbReference type="EMBL" id="CP119311">
    <property type="protein sequence ID" value="WEK36060.1"/>
    <property type="molecule type" value="Genomic_DNA"/>
</dbReference>
<evidence type="ECO:0000313" key="8">
    <source>
        <dbReference type="EMBL" id="WEK36060.1"/>
    </source>
</evidence>
<evidence type="ECO:0000256" key="3">
    <source>
        <dbReference type="ARBA" id="ARBA00022729"/>
    </source>
</evidence>